<dbReference type="InterPro" id="IPR047057">
    <property type="entry name" value="MerR_fam"/>
</dbReference>
<evidence type="ECO:0000313" key="4">
    <source>
        <dbReference type="Proteomes" id="UP000319578"/>
    </source>
</evidence>
<keyword evidence="4" id="KW-1185">Reference proteome</keyword>
<dbReference type="PROSITE" id="PS00552">
    <property type="entry name" value="HTH_MERR_1"/>
    <property type="match status" value="1"/>
</dbReference>
<feature type="domain" description="HTH merR-type" evidence="2">
    <location>
        <begin position="8"/>
        <end position="77"/>
    </location>
</feature>
<dbReference type="SMART" id="SM00422">
    <property type="entry name" value="HTH_MERR"/>
    <property type="match status" value="1"/>
</dbReference>
<keyword evidence="1" id="KW-0238">DNA-binding</keyword>
<dbReference type="Pfam" id="PF13411">
    <property type="entry name" value="MerR_1"/>
    <property type="match status" value="1"/>
</dbReference>
<organism evidence="3 4">
    <name type="scientific">Brevibacillus reuszeri</name>
    <dbReference type="NCBI Taxonomy" id="54915"/>
    <lineage>
        <taxon>Bacteria</taxon>
        <taxon>Bacillati</taxon>
        <taxon>Bacillota</taxon>
        <taxon>Bacilli</taxon>
        <taxon>Bacillales</taxon>
        <taxon>Paenibacillaceae</taxon>
        <taxon>Brevibacillus</taxon>
    </lineage>
</organism>
<protein>
    <submittedName>
        <fullName evidence="3">MerR family transcriptional regulator</fullName>
    </submittedName>
</protein>
<dbReference type="Proteomes" id="UP000319578">
    <property type="component" value="Unassembled WGS sequence"/>
</dbReference>
<evidence type="ECO:0000256" key="1">
    <source>
        <dbReference type="ARBA" id="ARBA00023125"/>
    </source>
</evidence>
<comment type="caution">
    <text evidence="3">The sequence shown here is derived from an EMBL/GenBank/DDBJ whole genome shotgun (WGS) entry which is preliminary data.</text>
</comment>
<accession>A0ABQ0TQ21</accession>
<dbReference type="SUPFAM" id="SSF55136">
    <property type="entry name" value="Probable bacterial effector-binding domain"/>
    <property type="match status" value="1"/>
</dbReference>
<dbReference type="RefSeq" id="WP_049739668.1">
    <property type="nucleotide sequence ID" value="NZ_BJON01000014.1"/>
</dbReference>
<dbReference type="PANTHER" id="PTHR30204:SF85">
    <property type="entry name" value="MULTIDRUG-EFFLUX TRANSPORTER 2 REGULATOR"/>
    <property type="match status" value="1"/>
</dbReference>
<dbReference type="Gene3D" id="3.20.80.10">
    <property type="entry name" value="Regulatory factor, effector binding domain"/>
    <property type="match status" value="1"/>
</dbReference>
<name>A0ABQ0TQ21_9BACL</name>
<reference evidence="3 4" key="1">
    <citation type="submission" date="2019-06" db="EMBL/GenBank/DDBJ databases">
        <title>Whole genome shotgun sequence of Brevibacillus reuszeri NBRC 15719.</title>
        <authorList>
            <person name="Hosoyama A."/>
            <person name="Uohara A."/>
            <person name="Ohji S."/>
            <person name="Ichikawa N."/>
        </authorList>
    </citation>
    <scope>NUCLEOTIDE SEQUENCE [LARGE SCALE GENOMIC DNA]</scope>
    <source>
        <strain evidence="3 4">NBRC 15719</strain>
    </source>
</reference>
<dbReference type="SUPFAM" id="SSF46955">
    <property type="entry name" value="Putative DNA-binding domain"/>
    <property type="match status" value="1"/>
</dbReference>
<dbReference type="EMBL" id="BJON01000014">
    <property type="protein sequence ID" value="GED69884.1"/>
    <property type="molecule type" value="Genomic_DNA"/>
</dbReference>
<gene>
    <name evidence="3" type="ORF">BRE01_35860</name>
</gene>
<sequence length="272" mass="32186">MSKIQQKYFTTSEMAKTCGVTKHTLFHYDEIGLLKPDFVNEKGYRFYSFKQCYTLDIINVLKKAGSSLQEIKDFFQNQNSTMFVNLIQQKQRELELEHLRIQKMQYFLKGAVEMTQTAMHDLRETPMVEECEAQYFITTRVEQCVDEQEYAIKLREHRDYSEKHLILHEFPLWSILSKERFDAENYYPNYIAYKLISPIQTEKMVTRPKGKYAVLDHIGSYESMSSTYSALKQYMNSKGLRVCTDVYEVEMLNYLTEEDPDNFIIRISVGVS</sequence>
<proteinExistence type="predicted"/>
<dbReference type="InterPro" id="IPR011256">
    <property type="entry name" value="Reg_factor_effector_dom_sf"/>
</dbReference>
<dbReference type="Gene3D" id="1.10.1660.10">
    <property type="match status" value="1"/>
</dbReference>
<dbReference type="PROSITE" id="PS50937">
    <property type="entry name" value="HTH_MERR_2"/>
    <property type="match status" value="1"/>
</dbReference>
<evidence type="ECO:0000313" key="3">
    <source>
        <dbReference type="EMBL" id="GED69884.1"/>
    </source>
</evidence>
<dbReference type="InterPro" id="IPR009061">
    <property type="entry name" value="DNA-bd_dom_put_sf"/>
</dbReference>
<dbReference type="PANTHER" id="PTHR30204">
    <property type="entry name" value="REDOX-CYCLING DRUG-SENSING TRANSCRIPTIONAL ACTIVATOR SOXR"/>
    <property type="match status" value="1"/>
</dbReference>
<evidence type="ECO:0000259" key="2">
    <source>
        <dbReference type="PROSITE" id="PS50937"/>
    </source>
</evidence>
<dbReference type="CDD" id="cd04782">
    <property type="entry name" value="HTH_BltR"/>
    <property type="match status" value="1"/>
</dbReference>
<dbReference type="InterPro" id="IPR000551">
    <property type="entry name" value="MerR-type_HTH_dom"/>
</dbReference>